<dbReference type="STRING" id="69395.AQ619_03570"/>
<dbReference type="InterPro" id="IPR036116">
    <property type="entry name" value="FN3_sf"/>
</dbReference>
<keyword evidence="7" id="KW-1185">Reference proteome</keyword>
<dbReference type="AlphaFoldDB" id="A0A0P0NWU5"/>
<dbReference type="EMBL" id="CP013002">
    <property type="protein sequence ID" value="ALL12507.1"/>
    <property type="molecule type" value="Genomic_DNA"/>
</dbReference>
<dbReference type="SUPFAM" id="SSF53187">
    <property type="entry name" value="Zn-dependent exopeptidases"/>
    <property type="match status" value="1"/>
</dbReference>
<feature type="signal peptide" evidence="4">
    <location>
        <begin position="1"/>
        <end position="19"/>
    </location>
</feature>
<feature type="compositionally biased region" description="Pro residues" evidence="3">
    <location>
        <begin position="457"/>
        <end position="468"/>
    </location>
</feature>
<keyword evidence="4" id="KW-0732">Signal</keyword>
<dbReference type="Proteomes" id="UP000056905">
    <property type="component" value="Chromosome"/>
</dbReference>
<evidence type="ECO:0000313" key="7">
    <source>
        <dbReference type="Proteomes" id="UP000056905"/>
    </source>
</evidence>
<evidence type="ECO:0000256" key="3">
    <source>
        <dbReference type="SAM" id="MobiDB-lite"/>
    </source>
</evidence>
<dbReference type="Pfam" id="PF04389">
    <property type="entry name" value="Peptidase_M28"/>
    <property type="match status" value="1"/>
</dbReference>
<dbReference type="OrthoDB" id="9787436at2"/>
<name>A0A0P0NWU5_9CAUL</name>
<comment type="subcellular location">
    <subcellularLocation>
        <location evidence="1">Secreted</location>
    </subcellularLocation>
</comment>
<feature type="domain" description="Peptidase M28" evidence="5">
    <location>
        <begin position="119"/>
        <end position="337"/>
    </location>
</feature>
<feature type="chain" id="PRO_5006052466" evidence="4">
    <location>
        <begin position="20"/>
        <end position="468"/>
    </location>
</feature>
<evidence type="ECO:0000259" key="5">
    <source>
        <dbReference type="Pfam" id="PF04389"/>
    </source>
</evidence>
<organism evidence="6 7">
    <name type="scientific">Caulobacter henricii</name>
    <dbReference type="NCBI Taxonomy" id="69395"/>
    <lineage>
        <taxon>Bacteria</taxon>
        <taxon>Pseudomonadati</taxon>
        <taxon>Pseudomonadota</taxon>
        <taxon>Alphaproteobacteria</taxon>
        <taxon>Caulobacterales</taxon>
        <taxon>Caulobacteraceae</taxon>
        <taxon>Caulobacter</taxon>
    </lineage>
</organism>
<dbReference type="GO" id="GO:0008235">
    <property type="term" value="F:metalloexopeptidase activity"/>
    <property type="evidence" value="ECO:0007669"/>
    <property type="project" value="InterPro"/>
</dbReference>
<evidence type="ECO:0000256" key="2">
    <source>
        <dbReference type="ARBA" id="ARBA00022525"/>
    </source>
</evidence>
<sequence>MRLPLVLATALTASSLLLAAPTQAAEAAAPSTDQPLLRTLAAEVDAKALESTIRSLVGFGTRHTLSETKSETRGIGAARRWTQKRFEAISKDCGGCLIIETPSDVVTGRRVPNPTEVVNVLAIQKGTSDPDRVILIAGHIDSRVTDVMDFTSDAPGANDDASGVAAVIEAARVLSKHRFPATLVFAVLSGEEQGLLGGKILANHARAKGWKIEADLNNDIIGNSRGQSGVMNNTQVRVFSEGTKAVETPEQANSRRYNGGEVDSPSRNLARYLDGLADRYLNNFDVVMVYRTDRYGRGGDQVPLLEAGYPAVRVTEAAENYDRQHQNLRTENGKAYGDVIEGVDFAYLSQVTRLNVVAMASLASAPPPPSGVKIEGAVSPDTKVSWAATPRAAGHRVWWRVTTDPQWRLNRWVAGPATNATLKDVVIDDFFFGVSAISPDGWESPTVFPGAAGSFESPPPVAATPPVK</sequence>
<gene>
    <name evidence="6" type="ORF">AQ619_03570</name>
</gene>
<evidence type="ECO:0000256" key="1">
    <source>
        <dbReference type="ARBA" id="ARBA00004613"/>
    </source>
</evidence>
<reference evidence="6 7" key="1">
    <citation type="submission" date="2015-10" db="EMBL/GenBank/DDBJ databases">
        <title>Conservation of the essential genome among Caulobacter and Brevundimonas species.</title>
        <authorList>
            <person name="Scott D."/>
            <person name="Ely B."/>
        </authorList>
    </citation>
    <scope>NUCLEOTIDE SEQUENCE [LARGE SCALE GENOMIC DNA]</scope>
    <source>
        <strain evidence="6 7">CB4</strain>
    </source>
</reference>
<accession>A0A0P0NWU5</accession>
<dbReference type="InterPro" id="IPR007484">
    <property type="entry name" value="Peptidase_M28"/>
</dbReference>
<evidence type="ECO:0000256" key="4">
    <source>
        <dbReference type="SAM" id="SignalP"/>
    </source>
</evidence>
<dbReference type="GO" id="GO:0006508">
    <property type="term" value="P:proteolysis"/>
    <property type="evidence" value="ECO:0007669"/>
    <property type="project" value="InterPro"/>
</dbReference>
<dbReference type="KEGG" id="chq:AQ619_03570"/>
<evidence type="ECO:0000313" key="6">
    <source>
        <dbReference type="EMBL" id="ALL12507.1"/>
    </source>
</evidence>
<dbReference type="RefSeq" id="WP_062144353.1">
    <property type="nucleotide sequence ID" value="NZ_CP013002.1"/>
</dbReference>
<feature type="region of interest" description="Disordered" evidence="3">
    <location>
        <begin position="449"/>
        <end position="468"/>
    </location>
</feature>
<dbReference type="PANTHER" id="PTHR12147:SF26">
    <property type="entry name" value="PEPTIDASE M28 DOMAIN-CONTAINING PROTEIN"/>
    <property type="match status" value="1"/>
</dbReference>
<dbReference type="GO" id="GO:0005576">
    <property type="term" value="C:extracellular region"/>
    <property type="evidence" value="ECO:0007669"/>
    <property type="project" value="UniProtKB-SubCell"/>
</dbReference>
<dbReference type="SUPFAM" id="SSF49265">
    <property type="entry name" value="Fibronectin type III"/>
    <property type="match status" value="1"/>
</dbReference>
<proteinExistence type="predicted"/>
<dbReference type="InterPro" id="IPR045175">
    <property type="entry name" value="M28_fam"/>
</dbReference>
<protein>
    <submittedName>
        <fullName evidence="6">Peptidase M28</fullName>
    </submittedName>
</protein>
<dbReference type="PANTHER" id="PTHR12147">
    <property type="entry name" value="METALLOPEPTIDASE M28 FAMILY MEMBER"/>
    <property type="match status" value="1"/>
</dbReference>
<dbReference type="Gene3D" id="3.40.630.10">
    <property type="entry name" value="Zn peptidases"/>
    <property type="match status" value="1"/>
</dbReference>
<keyword evidence="2" id="KW-0964">Secreted</keyword>